<accession>A0A2P4XJ69</accession>
<gene>
    <name evidence="1" type="ORF">PHPALM_18650</name>
</gene>
<dbReference type="Proteomes" id="UP000237271">
    <property type="component" value="Unassembled WGS sequence"/>
</dbReference>
<sequence>MTRDHDSAGRLLRVLGDCELFHMEAAIESLRHVKSGIRSESLLKPSGNYVNVLECTSEGRVLSLSDHKRIARLQALLTAIVNAYDVQGKVETDEEVAFSRNLISTVAGAAMMQSIRDCTSSRTNCCIWSPKAEKLHVLLDWMMSRENAAVIFTHDYFHQLMLDWIQPMAEKQNQLAACLTLFELLQRHRHKLTMLTSESKNACVLVTLVGLYLDALRAVVERGVVQTTDSHRVKPSKLALIALETLALLCSDVAARACDSF</sequence>
<dbReference type="OrthoDB" id="79603at2759"/>
<keyword evidence="2" id="KW-1185">Reference proteome</keyword>
<evidence type="ECO:0000313" key="2">
    <source>
        <dbReference type="Proteomes" id="UP000237271"/>
    </source>
</evidence>
<name>A0A2P4XJ69_9STRA</name>
<dbReference type="AlphaFoldDB" id="A0A2P4XJ69"/>
<dbReference type="EMBL" id="NCKW01010051">
    <property type="protein sequence ID" value="POM65605.1"/>
    <property type="molecule type" value="Genomic_DNA"/>
</dbReference>
<organism evidence="1 2">
    <name type="scientific">Phytophthora palmivora</name>
    <dbReference type="NCBI Taxonomy" id="4796"/>
    <lineage>
        <taxon>Eukaryota</taxon>
        <taxon>Sar</taxon>
        <taxon>Stramenopiles</taxon>
        <taxon>Oomycota</taxon>
        <taxon>Peronosporomycetes</taxon>
        <taxon>Peronosporales</taxon>
        <taxon>Peronosporaceae</taxon>
        <taxon>Phytophthora</taxon>
    </lineage>
</organism>
<proteinExistence type="predicted"/>
<comment type="caution">
    <text evidence="1">The sequence shown here is derived from an EMBL/GenBank/DDBJ whole genome shotgun (WGS) entry which is preliminary data.</text>
</comment>
<reference evidence="1 2" key="1">
    <citation type="journal article" date="2017" name="Genome Biol. Evol.">
        <title>Phytophthora megakarya and P. palmivora, closely related causal agents of cacao black pod rot, underwent increases in genome sizes and gene numbers by different mechanisms.</title>
        <authorList>
            <person name="Ali S.S."/>
            <person name="Shao J."/>
            <person name="Lary D.J."/>
            <person name="Kronmiller B."/>
            <person name="Shen D."/>
            <person name="Strem M.D."/>
            <person name="Amoako-Attah I."/>
            <person name="Akrofi A.Y."/>
            <person name="Begoude B.A."/>
            <person name="Ten Hoopen G.M."/>
            <person name="Coulibaly K."/>
            <person name="Kebe B.I."/>
            <person name="Melnick R.L."/>
            <person name="Guiltinan M.J."/>
            <person name="Tyler B.M."/>
            <person name="Meinhardt L.W."/>
            <person name="Bailey B.A."/>
        </authorList>
    </citation>
    <scope>NUCLEOTIDE SEQUENCE [LARGE SCALE GENOMIC DNA]</scope>
    <source>
        <strain evidence="2">sbr112.9</strain>
    </source>
</reference>
<protein>
    <submittedName>
        <fullName evidence="1">Uncharacterized protein</fullName>
    </submittedName>
</protein>
<evidence type="ECO:0000313" key="1">
    <source>
        <dbReference type="EMBL" id="POM65605.1"/>
    </source>
</evidence>